<dbReference type="Pfam" id="PF00908">
    <property type="entry name" value="dTDP_sugar_isom"/>
    <property type="match status" value="1"/>
</dbReference>
<name>A0AAW7ICT0_9GAMM</name>
<feature type="active site" description="Proton acceptor" evidence="5">
    <location>
        <position position="62"/>
    </location>
</feature>
<dbReference type="NCBIfam" id="TIGR01221">
    <property type="entry name" value="rmlC"/>
    <property type="match status" value="1"/>
</dbReference>
<reference evidence="8" key="1">
    <citation type="submission" date="2023-08" db="EMBL/GenBank/DDBJ databases">
        <title>WGS of Aeromonas isolates.</title>
        <authorList>
            <person name="Lee H."/>
        </authorList>
    </citation>
    <scope>NUCLEOTIDE SEQUENCE</scope>
    <source>
        <strain evidence="8">SL22</strain>
    </source>
</reference>
<evidence type="ECO:0000313" key="8">
    <source>
        <dbReference type="EMBL" id="MDM5141677.1"/>
    </source>
</evidence>
<evidence type="ECO:0000256" key="4">
    <source>
        <dbReference type="ARBA" id="ARBA00019595"/>
    </source>
</evidence>
<comment type="caution">
    <text evidence="8">The sequence shown here is derived from an EMBL/GenBank/DDBJ whole genome shotgun (WGS) entry which is preliminary data.</text>
</comment>
<feature type="site" description="Participates in a stacking interaction with the thymidine ring of dTDP-4-oxo-6-deoxyglucose" evidence="6">
    <location>
        <position position="138"/>
    </location>
</feature>
<dbReference type="Proteomes" id="UP001168216">
    <property type="component" value="Unassembled WGS sequence"/>
</dbReference>
<comment type="pathway">
    <text evidence="7">Carbohydrate biosynthesis; dTDP-L-rhamnose biosynthesis.</text>
</comment>
<proteinExistence type="inferred from homology"/>
<dbReference type="RefSeq" id="WP_290022766.1">
    <property type="nucleotide sequence ID" value="NZ_JAOPLV010000010.1"/>
</dbReference>
<comment type="subunit">
    <text evidence="7">Homodimer.</text>
</comment>
<evidence type="ECO:0000313" key="9">
    <source>
        <dbReference type="Proteomes" id="UP001168216"/>
    </source>
</evidence>
<evidence type="ECO:0000256" key="7">
    <source>
        <dbReference type="RuleBase" id="RU364069"/>
    </source>
</evidence>
<evidence type="ECO:0000256" key="6">
    <source>
        <dbReference type="PIRSR" id="PIRSR600888-3"/>
    </source>
</evidence>
<comment type="function">
    <text evidence="2 7">Catalyzes the epimerization of the C3' and C5'positions of dTDP-6-deoxy-D-xylo-4-hexulose, forming dTDP-6-deoxy-L-lyxo-4-hexulose.</text>
</comment>
<dbReference type="PANTHER" id="PTHR21047:SF2">
    <property type="entry name" value="THYMIDINE DIPHOSPHO-4-KETO-RHAMNOSE 3,5-EPIMERASE"/>
    <property type="match status" value="1"/>
</dbReference>
<organism evidence="8 9">
    <name type="scientific">Aeromonas bestiarum</name>
    <dbReference type="NCBI Taxonomy" id="105751"/>
    <lineage>
        <taxon>Bacteria</taxon>
        <taxon>Pseudomonadati</taxon>
        <taxon>Pseudomonadota</taxon>
        <taxon>Gammaproteobacteria</taxon>
        <taxon>Aeromonadales</taxon>
        <taxon>Aeromonadaceae</taxon>
        <taxon>Aeromonas</taxon>
    </lineage>
</organism>
<evidence type="ECO:0000256" key="5">
    <source>
        <dbReference type="PIRSR" id="PIRSR600888-1"/>
    </source>
</evidence>
<dbReference type="EC" id="5.1.3.13" evidence="3 7"/>
<dbReference type="GO" id="GO:0019305">
    <property type="term" value="P:dTDP-rhamnose biosynthetic process"/>
    <property type="evidence" value="ECO:0007669"/>
    <property type="project" value="UniProtKB-UniRule"/>
</dbReference>
<dbReference type="PANTHER" id="PTHR21047">
    <property type="entry name" value="DTDP-6-DEOXY-D-GLUCOSE-3,5 EPIMERASE"/>
    <property type="match status" value="1"/>
</dbReference>
<dbReference type="SUPFAM" id="SSF51182">
    <property type="entry name" value="RmlC-like cupins"/>
    <property type="match status" value="1"/>
</dbReference>
<feature type="active site" description="Proton donor" evidence="5">
    <location>
        <position position="132"/>
    </location>
</feature>
<dbReference type="GO" id="GO:0000271">
    <property type="term" value="P:polysaccharide biosynthetic process"/>
    <property type="evidence" value="ECO:0007669"/>
    <property type="project" value="TreeGrafter"/>
</dbReference>
<dbReference type="GO" id="GO:0008830">
    <property type="term" value="F:dTDP-4-dehydrorhamnose 3,5-epimerase activity"/>
    <property type="evidence" value="ECO:0007669"/>
    <property type="project" value="UniProtKB-UniRule"/>
</dbReference>
<dbReference type="Gene3D" id="2.60.120.10">
    <property type="entry name" value="Jelly Rolls"/>
    <property type="match status" value="1"/>
</dbReference>
<dbReference type="EMBL" id="JAOPLV010000010">
    <property type="protein sequence ID" value="MDM5141677.1"/>
    <property type="molecule type" value="Genomic_DNA"/>
</dbReference>
<dbReference type="InterPro" id="IPR000888">
    <property type="entry name" value="RmlC-like"/>
</dbReference>
<comment type="catalytic activity">
    <reaction evidence="1 7">
        <text>dTDP-4-dehydro-6-deoxy-alpha-D-glucose = dTDP-4-dehydro-beta-L-rhamnose</text>
        <dbReference type="Rhea" id="RHEA:16969"/>
        <dbReference type="ChEBI" id="CHEBI:57649"/>
        <dbReference type="ChEBI" id="CHEBI:62830"/>
        <dbReference type="EC" id="5.1.3.13"/>
    </reaction>
</comment>
<comment type="similarity">
    <text evidence="7">Belongs to the dTDP-4-dehydrorhamnose 3,5-epimerase family.</text>
</comment>
<evidence type="ECO:0000256" key="2">
    <source>
        <dbReference type="ARBA" id="ARBA00001997"/>
    </source>
</evidence>
<dbReference type="AlphaFoldDB" id="A0AAW7ICT0"/>
<sequence length="189" mass="21466">MNIIKTAISDVLIFEQKVFGDERGFFFESFNQKLFEETVGYPVTFVQDNHSKSSKGVLRGLHYQLPPHAQGKLVRCVAGEVFDVAVDIRKSSPTFGHWVGVHLSDENKRQLWIPEGFAHGFVTLTDTAEFLYKTTNYYAPASDRGIVWNDTTISIQWPELGCELLTSSKDKLAMTFDEYCNISSAEEHF</sequence>
<evidence type="ECO:0000256" key="1">
    <source>
        <dbReference type="ARBA" id="ARBA00001298"/>
    </source>
</evidence>
<accession>A0AAW7ICT0</accession>
<protein>
    <recommendedName>
        <fullName evidence="4 7">dTDP-4-dehydrorhamnose 3,5-epimerase</fullName>
        <ecNumber evidence="3 7">5.1.3.13</ecNumber>
    </recommendedName>
    <alternativeName>
        <fullName evidence="7">Thymidine diphospho-4-keto-rhamnose 3,5-epimerase</fullName>
    </alternativeName>
</protein>
<dbReference type="CDD" id="cd00438">
    <property type="entry name" value="cupin_RmlC"/>
    <property type="match status" value="1"/>
</dbReference>
<gene>
    <name evidence="8" type="primary">rfbC</name>
    <name evidence="8" type="ORF">OB959_18060</name>
</gene>
<evidence type="ECO:0000256" key="3">
    <source>
        <dbReference type="ARBA" id="ARBA00012098"/>
    </source>
</evidence>
<keyword evidence="7 8" id="KW-0413">Isomerase</keyword>
<dbReference type="InterPro" id="IPR011051">
    <property type="entry name" value="RmlC_Cupin_sf"/>
</dbReference>
<dbReference type="InterPro" id="IPR014710">
    <property type="entry name" value="RmlC-like_jellyroll"/>
</dbReference>
<dbReference type="GO" id="GO:0005829">
    <property type="term" value="C:cytosol"/>
    <property type="evidence" value="ECO:0007669"/>
    <property type="project" value="TreeGrafter"/>
</dbReference>